<dbReference type="RefSeq" id="XP_002782189.1">
    <property type="nucleotide sequence ID" value="XM_002782143.1"/>
</dbReference>
<protein>
    <submittedName>
        <fullName evidence="2">Uncharacterized protein</fullName>
    </submittedName>
</protein>
<evidence type="ECO:0000256" key="1">
    <source>
        <dbReference type="SAM" id="MobiDB-lite"/>
    </source>
</evidence>
<accession>C5KNG9</accession>
<sequence length="84" mass="9800">MRPTDDDSKEKSLPRKASMKVAEDLQSKLSRVRHKAESEGQVWTNSPRNRYADSTFYDKMLDQRADAPRGPNRFVVYYVMVIFS</sequence>
<dbReference type="AlphaFoldDB" id="C5KNG9"/>
<reference evidence="2 3" key="1">
    <citation type="submission" date="2008-07" db="EMBL/GenBank/DDBJ databases">
        <authorList>
            <person name="El-Sayed N."/>
            <person name="Caler E."/>
            <person name="Inman J."/>
            <person name="Amedeo P."/>
            <person name="Hass B."/>
            <person name="Wortman J."/>
        </authorList>
    </citation>
    <scope>NUCLEOTIDE SEQUENCE [LARGE SCALE GENOMIC DNA]</scope>
    <source>
        <strain evidence="3">ATCC 50983 / TXsc</strain>
    </source>
</reference>
<proteinExistence type="predicted"/>
<dbReference type="Proteomes" id="UP000007800">
    <property type="component" value="Unassembled WGS sequence"/>
</dbReference>
<feature type="region of interest" description="Disordered" evidence="1">
    <location>
        <begin position="1"/>
        <end position="20"/>
    </location>
</feature>
<organism evidence="3">
    <name type="scientific">Perkinsus marinus (strain ATCC 50983 / TXsc)</name>
    <dbReference type="NCBI Taxonomy" id="423536"/>
    <lineage>
        <taxon>Eukaryota</taxon>
        <taxon>Sar</taxon>
        <taxon>Alveolata</taxon>
        <taxon>Perkinsozoa</taxon>
        <taxon>Perkinsea</taxon>
        <taxon>Perkinsida</taxon>
        <taxon>Perkinsidae</taxon>
        <taxon>Perkinsus</taxon>
    </lineage>
</organism>
<feature type="compositionally biased region" description="Basic and acidic residues" evidence="1">
    <location>
        <begin position="1"/>
        <end position="13"/>
    </location>
</feature>
<dbReference type="EMBL" id="GG674604">
    <property type="protein sequence ID" value="EER13984.1"/>
    <property type="molecule type" value="Genomic_DNA"/>
</dbReference>
<dbReference type="GeneID" id="9059699"/>
<evidence type="ECO:0000313" key="3">
    <source>
        <dbReference type="Proteomes" id="UP000007800"/>
    </source>
</evidence>
<gene>
    <name evidence="2" type="ORF">Pmar_PMAR022516</name>
</gene>
<name>C5KNG9_PERM5</name>
<evidence type="ECO:0000313" key="2">
    <source>
        <dbReference type="EMBL" id="EER13984.1"/>
    </source>
</evidence>
<dbReference type="InParanoid" id="C5KNG9"/>
<keyword evidence="3" id="KW-1185">Reference proteome</keyword>